<dbReference type="InterPro" id="IPR007751">
    <property type="entry name" value="DUF676_lipase-like"/>
</dbReference>
<comment type="similarity">
    <text evidence="2">Belongs to the putative lipase ROG1 family.</text>
</comment>
<dbReference type="GO" id="GO:0016042">
    <property type="term" value="P:lipid catabolic process"/>
    <property type="evidence" value="ECO:0007669"/>
    <property type="project" value="UniProtKB-KW"/>
</dbReference>
<comment type="similarity">
    <text evidence="1">Belongs to the bacterial ribosomal protein bL33 family.</text>
</comment>
<dbReference type="STRING" id="683960.A0A1E3P008"/>
<keyword evidence="4" id="KW-0689">Ribosomal protein</keyword>
<sequence length="862" mass="98414">MEPSKWKIGSTFSSISSSSSPKSPSGSYFQNQQHQQIQSRLINENVHYRNQGKIGIGEINRFTVQYEASIDNGNVLEDDLGEYLWLRVRNIEMQVFRPIYFTGPFSFYIDVTPYNFDHKKDFDEPIEFNNDIKPGQSFKAKLRLNKNSLVRDRVYFWTIDVVAQLAMTTKFTINYDFMIGYDYKLLRKVTSDTVPDEAKLKMINVVRQDTKELWQKPPRRPDDHVHLVVVTHGIFSNVGADMLYIKEQIEKMCDLNEASNVIVRGYDGNVGKSEKGIRYLGKRVAKFVLDLCDASKYKIDRISFVGHSLGGPVQAYAISQIVSMRPEFFNAIQPINFISLAVPFLGILSDFPVAVSWALDVGALGRTGRDLTLSHRFPSFVKKFKRDADPDEPDTNTKITAKPILEVIPLGPAHYVFESFQNRTVYANAINDGIVPLRTAALLYLDWRGLGDLQKLKKKYEELTLKDDNGQHGERARKGSVGEIPEDSKEDKRHIVANDQKQNKDQSHNVSETELKRQEGENNGTVTFAESKVARAENPENVSDTNLIKSSRSGELASSAKTTVDTGSSGVNNSSSSKTNSSSIFKYPTLIFKEQPKKSKRKKLKKYIRTQTKTSTKDFEDQEDQNHNSDWVDVNDGDEETQDEMSEFNIPPAASTFLSAANVMMSPIPKEDYLMHPGQRIPTIFHDKRYTFEDLPPPHFAKKLKNAKAFKSFIKRDKNVIEERIAREWHWKMEWRKVLVTLRPDAHNNIAVRRKFSNAFGWGVIDHLVENHFGEEAIEREIKFMDNVRTSAKAKVKQTVVKLVSTAFTGFCRQVSVARGAPIVKQVRYDPIAKRHVVFQEAKKRKIAERKPISFSKAPKRL</sequence>
<evidence type="ECO:0000256" key="5">
    <source>
        <dbReference type="ARBA" id="ARBA00023274"/>
    </source>
</evidence>
<evidence type="ECO:0000259" key="7">
    <source>
        <dbReference type="Pfam" id="PF05057"/>
    </source>
</evidence>
<keyword evidence="3" id="KW-0442">Lipid degradation</keyword>
<dbReference type="InterPro" id="IPR029058">
    <property type="entry name" value="AB_hydrolase_fold"/>
</dbReference>
<feature type="compositionally biased region" description="Low complexity" evidence="6">
    <location>
        <begin position="568"/>
        <end position="581"/>
    </location>
</feature>
<keyword evidence="5" id="KW-0687">Ribonucleoprotein</keyword>
<protein>
    <recommendedName>
        <fullName evidence="7">DUF676 domain-containing protein</fullName>
    </recommendedName>
</protein>
<dbReference type="PANTHER" id="PTHR12482">
    <property type="entry name" value="LIPASE ROG1-RELATED-RELATED"/>
    <property type="match status" value="1"/>
</dbReference>
<accession>A0A1E3P008</accession>
<dbReference type="EMBL" id="KV454211">
    <property type="protein sequence ID" value="ODQ58786.1"/>
    <property type="molecule type" value="Genomic_DNA"/>
</dbReference>
<dbReference type="Proteomes" id="UP000094112">
    <property type="component" value="Unassembled WGS sequence"/>
</dbReference>
<dbReference type="PIRSF" id="PIRSF005412">
    <property type="entry name" value="UCP005412_abhydr"/>
    <property type="match status" value="1"/>
</dbReference>
<feature type="compositionally biased region" description="Basic and acidic residues" evidence="6">
    <location>
        <begin position="467"/>
        <end position="477"/>
    </location>
</feature>
<dbReference type="Pfam" id="PF05057">
    <property type="entry name" value="DUF676"/>
    <property type="match status" value="1"/>
</dbReference>
<evidence type="ECO:0000256" key="6">
    <source>
        <dbReference type="SAM" id="MobiDB-lite"/>
    </source>
</evidence>
<feature type="domain" description="DUF676" evidence="7">
    <location>
        <begin position="223"/>
        <end position="439"/>
    </location>
</feature>
<name>A0A1E3P008_WICAA</name>
<dbReference type="Gene3D" id="2.20.28.120">
    <property type="entry name" value="Ribosomal protein L33"/>
    <property type="match status" value="1"/>
</dbReference>
<feature type="compositionally biased region" description="Basic and acidic residues" evidence="6">
    <location>
        <begin position="615"/>
        <end position="627"/>
    </location>
</feature>
<dbReference type="GO" id="GO:1990904">
    <property type="term" value="C:ribonucleoprotein complex"/>
    <property type="evidence" value="ECO:0007669"/>
    <property type="project" value="UniProtKB-KW"/>
</dbReference>
<dbReference type="OrthoDB" id="5368485at2759"/>
<reference evidence="8 9" key="1">
    <citation type="journal article" date="2016" name="Proc. Natl. Acad. Sci. U.S.A.">
        <title>Comparative genomics of biotechnologically important yeasts.</title>
        <authorList>
            <person name="Riley R."/>
            <person name="Haridas S."/>
            <person name="Wolfe K.H."/>
            <person name="Lopes M.R."/>
            <person name="Hittinger C.T."/>
            <person name="Goeker M."/>
            <person name="Salamov A.A."/>
            <person name="Wisecaver J.H."/>
            <person name="Long T.M."/>
            <person name="Calvey C.H."/>
            <person name="Aerts A.L."/>
            <person name="Barry K.W."/>
            <person name="Choi C."/>
            <person name="Clum A."/>
            <person name="Coughlan A.Y."/>
            <person name="Deshpande S."/>
            <person name="Douglass A.P."/>
            <person name="Hanson S.J."/>
            <person name="Klenk H.-P."/>
            <person name="LaButti K.M."/>
            <person name="Lapidus A."/>
            <person name="Lindquist E.A."/>
            <person name="Lipzen A.M."/>
            <person name="Meier-Kolthoff J.P."/>
            <person name="Ohm R.A."/>
            <person name="Otillar R.P."/>
            <person name="Pangilinan J.L."/>
            <person name="Peng Y."/>
            <person name="Rokas A."/>
            <person name="Rosa C.A."/>
            <person name="Scheuner C."/>
            <person name="Sibirny A.A."/>
            <person name="Slot J.C."/>
            <person name="Stielow J.B."/>
            <person name="Sun H."/>
            <person name="Kurtzman C.P."/>
            <person name="Blackwell M."/>
            <person name="Grigoriev I.V."/>
            <person name="Jeffries T.W."/>
        </authorList>
    </citation>
    <scope>NUCLEOTIDE SEQUENCE [LARGE SCALE GENOMIC DNA]</scope>
    <source>
        <strain evidence="9">ATCC 58044 / CBS 1984 / NCYC 433 / NRRL Y-366-8</strain>
    </source>
</reference>
<dbReference type="Gene3D" id="3.40.50.1820">
    <property type="entry name" value="alpha/beta hydrolase"/>
    <property type="match status" value="1"/>
</dbReference>
<dbReference type="GO" id="GO:0047372">
    <property type="term" value="F:monoacylglycerol lipase activity"/>
    <property type="evidence" value="ECO:0007669"/>
    <property type="project" value="TreeGrafter"/>
</dbReference>
<evidence type="ECO:0000313" key="8">
    <source>
        <dbReference type="EMBL" id="ODQ58786.1"/>
    </source>
</evidence>
<dbReference type="GO" id="GO:0005840">
    <property type="term" value="C:ribosome"/>
    <property type="evidence" value="ECO:0007669"/>
    <property type="project" value="UniProtKB-KW"/>
</dbReference>
<dbReference type="AlphaFoldDB" id="A0A1E3P008"/>
<dbReference type="InterPro" id="IPR038584">
    <property type="entry name" value="Ribosomal_bL33_sf"/>
</dbReference>
<dbReference type="InterPro" id="IPR016445">
    <property type="entry name" value="Rog1_fam"/>
</dbReference>
<feature type="region of interest" description="Disordered" evidence="6">
    <location>
        <begin position="467"/>
        <end position="581"/>
    </location>
</feature>
<proteinExistence type="inferred from homology"/>
<evidence type="ECO:0000313" key="9">
    <source>
        <dbReference type="Proteomes" id="UP000094112"/>
    </source>
</evidence>
<dbReference type="InterPro" id="IPR044294">
    <property type="entry name" value="Lipase-like"/>
</dbReference>
<evidence type="ECO:0000256" key="3">
    <source>
        <dbReference type="ARBA" id="ARBA00022963"/>
    </source>
</evidence>
<evidence type="ECO:0000256" key="4">
    <source>
        <dbReference type="ARBA" id="ARBA00022980"/>
    </source>
</evidence>
<dbReference type="RefSeq" id="XP_019037993.1">
    <property type="nucleotide sequence ID" value="XM_019183523.1"/>
</dbReference>
<dbReference type="GeneID" id="30200769"/>
<keyword evidence="3" id="KW-0443">Lipid metabolism</keyword>
<feature type="region of interest" description="Disordered" evidence="6">
    <location>
        <begin position="614"/>
        <end position="641"/>
    </location>
</feature>
<feature type="region of interest" description="Disordered" evidence="6">
    <location>
        <begin position="1"/>
        <end position="34"/>
    </location>
</feature>
<feature type="compositionally biased region" description="Polar residues" evidence="6">
    <location>
        <begin position="540"/>
        <end position="553"/>
    </location>
</feature>
<dbReference type="SUPFAM" id="SSF53474">
    <property type="entry name" value="alpha/beta-Hydrolases"/>
    <property type="match status" value="1"/>
</dbReference>
<organism evidence="8 9">
    <name type="scientific">Wickerhamomyces anomalus (strain ATCC 58044 / CBS 1984 / NCYC 433 / NRRL Y-366-8)</name>
    <name type="common">Yeast</name>
    <name type="synonym">Hansenula anomala</name>
    <dbReference type="NCBI Taxonomy" id="683960"/>
    <lineage>
        <taxon>Eukaryota</taxon>
        <taxon>Fungi</taxon>
        <taxon>Dikarya</taxon>
        <taxon>Ascomycota</taxon>
        <taxon>Saccharomycotina</taxon>
        <taxon>Saccharomycetes</taxon>
        <taxon>Phaffomycetales</taxon>
        <taxon>Wickerhamomycetaceae</taxon>
        <taxon>Wickerhamomyces</taxon>
    </lineage>
</organism>
<keyword evidence="9" id="KW-1185">Reference proteome</keyword>
<feature type="compositionally biased region" description="Low complexity" evidence="6">
    <location>
        <begin position="7"/>
        <end position="27"/>
    </location>
</feature>
<gene>
    <name evidence="8" type="ORF">WICANDRAFT_63294</name>
</gene>
<evidence type="ECO:0000256" key="2">
    <source>
        <dbReference type="ARBA" id="ARBA00007920"/>
    </source>
</evidence>
<dbReference type="PANTHER" id="PTHR12482:SF20">
    <property type="entry name" value="LIPASE YDR444W-RELATED"/>
    <property type="match status" value="1"/>
</dbReference>
<evidence type="ECO:0000256" key="1">
    <source>
        <dbReference type="ARBA" id="ARBA00007596"/>
    </source>
</evidence>
<feature type="compositionally biased region" description="Basic and acidic residues" evidence="6">
    <location>
        <begin position="486"/>
        <end position="520"/>
    </location>
</feature>